<evidence type="ECO:0000313" key="3">
    <source>
        <dbReference type="Proteomes" id="UP000642748"/>
    </source>
</evidence>
<feature type="transmembrane region" description="Helical" evidence="1">
    <location>
        <begin position="68"/>
        <end position="88"/>
    </location>
</feature>
<dbReference type="Proteomes" id="UP000642748">
    <property type="component" value="Unassembled WGS sequence"/>
</dbReference>
<dbReference type="EMBL" id="BONZ01000031">
    <property type="protein sequence ID" value="GIH15179.1"/>
    <property type="molecule type" value="Genomic_DNA"/>
</dbReference>
<comment type="caution">
    <text evidence="2">The sequence shown here is derived from an EMBL/GenBank/DDBJ whole genome shotgun (WGS) entry which is preliminary data.</text>
</comment>
<protein>
    <submittedName>
        <fullName evidence="2">ABC transporter</fullName>
    </submittedName>
</protein>
<sequence>MTTTGETRKPRARSSRYRLAQAARMEWIKLRSLRSIWWTLAVTAAGTVGIGAAVGLNTRNASGDLTNNAMAGVVPGLLLVGALGVLTVTSEYSSGTIRATLAAVPRRPLVLAAKAAVFGAVTLIVGEAASFIAFFADAVTLRHGVAAPSLGQPGVLRAVVLSGAAFCLIGLLGLGLGAIIRHSAAAVGVLVAGVYVVAQVIGIIAHSVATYMPILILENSLSTTKPVTCGTSEASCPHFLSAWAGLGMLGLYAVIALAVGGWLLARRDA</sequence>
<feature type="transmembrane region" description="Helical" evidence="1">
    <location>
        <begin position="242"/>
        <end position="265"/>
    </location>
</feature>
<dbReference type="Pfam" id="PF12679">
    <property type="entry name" value="ABC2_membrane_2"/>
    <property type="match status" value="1"/>
</dbReference>
<keyword evidence="1" id="KW-0812">Transmembrane</keyword>
<gene>
    <name evidence="2" type="ORF">Raf01_33510</name>
</gene>
<reference evidence="2" key="1">
    <citation type="submission" date="2021-01" db="EMBL/GenBank/DDBJ databases">
        <title>Whole genome shotgun sequence of Rugosimonospora africana NBRC 104875.</title>
        <authorList>
            <person name="Komaki H."/>
            <person name="Tamura T."/>
        </authorList>
    </citation>
    <scope>NUCLEOTIDE SEQUENCE</scope>
    <source>
        <strain evidence="2">NBRC 104875</strain>
    </source>
</reference>
<dbReference type="GO" id="GO:0005886">
    <property type="term" value="C:plasma membrane"/>
    <property type="evidence" value="ECO:0007669"/>
    <property type="project" value="UniProtKB-SubCell"/>
</dbReference>
<proteinExistence type="predicted"/>
<dbReference type="GO" id="GO:0140359">
    <property type="term" value="F:ABC-type transporter activity"/>
    <property type="evidence" value="ECO:0007669"/>
    <property type="project" value="InterPro"/>
</dbReference>
<feature type="transmembrane region" description="Helical" evidence="1">
    <location>
        <begin position="155"/>
        <end position="180"/>
    </location>
</feature>
<keyword evidence="1" id="KW-1133">Transmembrane helix</keyword>
<dbReference type="AlphaFoldDB" id="A0A8J3QQR2"/>
<evidence type="ECO:0000313" key="2">
    <source>
        <dbReference type="EMBL" id="GIH15179.1"/>
    </source>
</evidence>
<keyword evidence="1" id="KW-0472">Membrane</keyword>
<feature type="transmembrane region" description="Helical" evidence="1">
    <location>
        <begin position="35"/>
        <end position="56"/>
    </location>
</feature>
<evidence type="ECO:0000256" key="1">
    <source>
        <dbReference type="SAM" id="Phobius"/>
    </source>
</evidence>
<organism evidence="2 3">
    <name type="scientific">Rugosimonospora africana</name>
    <dbReference type="NCBI Taxonomy" id="556532"/>
    <lineage>
        <taxon>Bacteria</taxon>
        <taxon>Bacillati</taxon>
        <taxon>Actinomycetota</taxon>
        <taxon>Actinomycetes</taxon>
        <taxon>Micromonosporales</taxon>
        <taxon>Micromonosporaceae</taxon>
        <taxon>Rugosimonospora</taxon>
    </lineage>
</organism>
<feature type="transmembrane region" description="Helical" evidence="1">
    <location>
        <begin position="109"/>
        <end position="135"/>
    </location>
</feature>
<name>A0A8J3QQR2_9ACTN</name>
<dbReference type="RefSeq" id="WP_203918818.1">
    <property type="nucleotide sequence ID" value="NZ_BONZ01000031.1"/>
</dbReference>
<keyword evidence="3" id="KW-1185">Reference proteome</keyword>
<feature type="transmembrane region" description="Helical" evidence="1">
    <location>
        <begin position="187"/>
        <end position="209"/>
    </location>
</feature>
<accession>A0A8J3QQR2</accession>